<comment type="caution">
    <text evidence="2">The sequence shown here is derived from an EMBL/GenBank/DDBJ whole genome shotgun (WGS) entry which is preliminary data.</text>
</comment>
<accession>A0AAV9C8M9</accession>
<evidence type="ECO:0000256" key="1">
    <source>
        <dbReference type="SAM" id="MobiDB-lite"/>
    </source>
</evidence>
<dbReference type="PANTHER" id="PTHR36057:SF1">
    <property type="entry name" value="LIPOPROTEIN LIPID ATTACHMENT SITE-LIKE PROTEIN, PUTATIVE (DUF1223)-RELATED"/>
    <property type="match status" value="1"/>
</dbReference>
<sequence length="275" mass="29783">MGGSRRLFACFGGGSRRTAAARDPSPSTETDQAGTTKTTVVVELFSSQGCSTSPEAELLLSRLGRGELAAAFDGEGLNVVVLAFHVEYWDYLGWKDPFGSSIWTVRQKAYVESLRLDTLYTPQVVVQGRAQCLGTDEDGLLSAVRSAARFPSPTFQATYQRPSPTALQVSLKGPIGTKVDAGGADLMVALYENGLLTDCLRGENRGKVLSNDFVVRKLEKLCTVKDMSAKKTVSGTVTFSLWEGFNSTKCGMVVFVQNKSHHIFGSQHFHLPDSL</sequence>
<feature type="region of interest" description="Disordered" evidence="1">
    <location>
        <begin position="15"/>
        <end position="35"/>
    </location>
</feature>
<name>A0AAV9C8M9_ACOCL</name>
<dbReference type="EMBL" id="JAUJYO010000021">
    <property type="protein sequence ID" value="KAK1284658.1"/>
    <property type="molecule type" value="Genomic_DNA"/>
</dbReference>
<proteinExistence type="predicted"/>
<dbReference type="InterPro" id="IPR010634">
    <property type="entry name" value="DUF1223"/>
</dbReference>
<dbReference type="InterPro" id="IPR036249">
    <property type="entry name" value="Thioredoxin-like_sf"/>
</dbReference>
<dbReference type="Pfam" id="PF06764">
    <property type="entry name" value="DUF1223"/>
    <property type="match status" value="1"/>
</dbReference>
<organism evidence="2 3">
    <name type="scientific">Acorus calamus</name>
    <name type="common">Sweet flag</name>
    <dbReference type="NCBI Taxonomy" id="4465"/>
    <lineage>
        <taxon>Eukaryota</taxon>
        <taxon>Viridiplantae</taxon>
        <taxon>Streptophyta</taxon>
        <taxon>Embryophyta</taxon>
        <taxon>Tracheophyta</taxon>
        <taxon>Spermatophyta</taxon>
        <taxon>Magnoliopsida</taxon>
        <taxon>Liliopsida</taxon>
        <taxon>Acoraceae</taxon>
        <taxon>Acorus</taxon>
    </lineage>
</organism>
<protein>
    <submittedName>
        <fullName evidence="2">Uncharacterized protein</fullName>
    </submittedName>
</protein>
<dbReference type="PANTHER" id="PTHR36057">
    <property type="match status" value="1"/>
</dbReference>
<reference evidence="2" key="1">
    <citation type="journal article" date="2023" name="Nat. Commun.">
        <title>Diploid and tetraploid genomes of Acorus and the evolution of monocots.</title>
        <authorList>
            <person name="Ma L."/>
            <person name="Liu K.W."/>
            <person name="Li Z."/>
            <person name="Hsiao Y.Y."/>
            <person name="Qi Y."/>
            <person name="Fu T."/>
            <person name="Tang G.D."/>
            <person name="Zhang D."/>
            <person name="Sun W.H."/>
            <person name="Liu D.K."/>
            <person name="Li Y."/>
            <person name="Chen G.Z."/>
            <person name="Liu X.D."/>
            <person name="Liao X.Y."/>
            <person name="Jiang Y.T."/>
            <person name="Yu X."/>
            <person name="Hao Y."/>
            <person name="Huang J."/>
            <person name="Zhao X.W."/>
            <person name="Ke S."/>
            <person name="Chen Y.Y."/>
            <person name="Wu W.L."/>
            <person name="Hsu J.L."/>
            <person name="Lin Y.F."/>
            <person name="Huang M.D."/>
            <person name="Li C.Y."/>
            <person name="Huang L."/>
            <person name="Wang Z.W."/>
            <person name="Zhao X."/>
            <person name="Zhong W.Y."/>
            <person name="Peng D.H."/>
            <person name="Ahmad S."/>
            <person name="Lan S."/>
            <person name="Zhang J.S."/>
            <person name="Tsai W.C."/>
            <person name="Van de Peer Y."/>
            <person name="Liu Z.J."/>
        </authorList>
    </citation>
    <scope>NUCLEOTIDE SEQUENCE</scope>
    <source>
        <strain evidence="2">CP</strain>
    </source>
</reference>
<evidence type="ECO:0000313" key="3">
    <source>
        <dbReference type="Proteomes" id="UP001180020"/>
    </source>
</evidence>
<feature type="compositionally biased region" description="Polar residues" evidence="1">
    <location>
        <begin position="25"/>
        <end position="35"/>
    </location>
</feature>
<keyword evidence="3" id="KW-1185">Reference proteome</keyword>
<evidence type="ECO:0000313" key="2">
    <source>
        <dbReference type="EMBL" id="KAK1284658.1"/>
    </source>
</evidence>
<reference evidence="2" key="2">
    <citation type="submission" date="2023-06" db="EMBL/GenBank/DDBJ databases">
        <authorList>
            <person name="Ma L."/>
            <person name="Liu K.-W."/>
            <person name="Li Z."/>
            <person name="Hsiao Y.-Y."/>
            <person name="Qi Y."/>
            <person name="Fu T."/>
            <person name="Tang G."/>
            <person name="Zhang D."/>
            <person name="Sun W.-H."/>
            <person name="Liu D.-K."/>
            <person name="Li Y."/>
            <person name="Chen G.-Z."/>
            <person name="Liu X.-D."/>
            <person name="Liao X.-Y."/>
            <person name="Jiang Y.-T."/>
            <person name="Yu X."/>
            <person name="Hao Y."/>
            <person name="Huang J."/>
            <person name="Zhao X.-W."/>
            <person name="Ke S."/>
            <person name="Chen Y.-Y."/>
            <person name="Wu W.-L."/>
            <person name="Hsu J.-L."/>
            <person name="Lin Y.-F."/>
            <person name="Huang M.-D."/>
            <person name="Li C.-Y."/>
            <person name="Huang L."/>
            <person name="Wang Z.-W."/>
            <person name="Zhao X."/>
            <person name="Zhong W.-Y."/>
            <person name="Peng D.-H."/>
            <person name="Ahmad S."/>
            <person name="Lan S."/>
            <person name="Zhang J.-S."/>
            <person name="Tsai W.-C."/>
            <person name="Van De Peer Y."/>
            <person name="Liu Z.-J."/>
        </authorList>
    </citation>
    <scope>NUCLEOTIDE SEQUENCE</scope>
    <source>
        <strain evidence="2">CP</strain>
        <tissue evidence="2">Leaves</tissue>
    </source>
</reference>
<gene>
    <name evidence="2" type="ORF">QJS10_CPB21g00743</name>
</gene>
<dbReference type="Proteomes" id="UP001180020">
    <property type="component" value="Unassembled WGS sequence"/>
</dbReference>
<dbReference type="AlphaFoldDB" id="A0AAV9C8M9"/>
<dbReference type="SUPFAM" id="SSF52833">
    <property type="entry name" value="Thioredoxin-like"/>
    <property type="match status" value="1"/>
</dbReference>